<keyword evidence="6" id="KW-0808">Transferase</keyword>
<dbReference type="Pfam" id="PF02895">
    <property type="entry name" value="H-kinase_dim"/>
    <property type="match status" value="1"/>
</dbReference>
<keyword evidence="5 11" id="KW-0597">Phosphoprotein</keyword>
<keyword evidence="7" id="KW-0547">Nucleotide-binding</keyword>
<dbReference type="GO" id="GO:0006935">
    <property type="term" value="P:chemotaxis"/>
    <property type="evidence" value="ECO:0007669"/>
    <property type="project" value="UniProtKB-KW"/>
</dbReference>
<dbReference type="AlphaFoldDB" id="A0A097QWR1"/>
<evidence type="ECO:0000256" key="12">
    <source>
        <dbReference type="SAM" id="MobiDB-lite"/>
    </source>
</evidence>
<evidence type="ECO:0000256" key="2">
    <source>
        <dbReference type="ARBA" id="ARBA00012438"/>
    </source>
</evidence>
<dbReference type="PRINTS" id="PR00344">
    <property type="entry name" value="BCTRLSENSOR"/>
</dbReference>
<dbReference type="InterPro" id="IPR051315">
    <property type="entry name" value="Bact_Chemotaxis_CheA"/>
</dbReference>
<feature type="domain" description="Histidine kinase" evidence="13">
    <location>
        <begin position="402"/>
        <end position="652"/>
    </location>
</feature>
<dbReference type="CDD" id="cd00088">
    <property type="entry name" value="HPT"/>
    <property type="match status" value="1"/>
</dbReference>
<dbReference type="GO" id="GO:0005524">
    <property type="term" value="F:ATP binding"/>
    <property type="evidence" value="ECO:0007669"/>
    <property type="project" value="UniProtKB-KW"/>
</dbReference>
<dbReference type="InterPro" id="IPR037006">
    <property type="entry name" value="CheA-like_homodim_sf"/>
</dbReference>
<dbReference type="KEGG" id="teu:TEU_11690"/>
<reference evidence="16 17" key="1">
    <citation type="journal article" date="2015" name="Int. J. Syst. Evol. Microbiol.">
        <title>Thermococcus eurythermalis sp. nov., a conditional piezophilic hyperthermophilic archaeon with a wide temperature range isolated from an oil-immersed chimney in the Guaymas Basin.</title>
        <authorList>
            <person name="Zhao W."/>
            <person name="Zeng X."/>
            <person name="Xiao X."/>
        </authorList>
    </citation>
    <scope>NUCLEOTIDE SEQUENCE [LARGE SCALE GENOMIC DNA]</scope>
    <source>
        <strain evidence="16 17">A501</strain>
    </source>
</reference>
<protein>
    <recommendedName>
        <fullName evidence="3">Chemotaxis protein CheA</fullName>
        <ecNumber evidence="2">2.7.13.3</ecNumber>
    </recommendedName>
</protein>
<evidence type="ECO:0000256" key="11">
    <source>
        <dbReference type="PROSITE-ProRule" id="PRU00110"/>
    </source>
</evidence>
<feature type="region of interest" description="Disordered" evidence="12">
    <location>
        <begin position="139"/>
        <end position="172"/>
    </location>
</feature>
<dbReference type="InterPro" id="IPR036641">
    <property type="entry name" value="HPT_dom_sf"/>
</dbReference>
<dbReference type="InterPro" id="IPR010808">
    <property type="entry name" value="CheA_P2-bd"/>
</dbReference>
<gene>
    <name evidence="16" type="ORF">TEU_11690</name>
</gene>
<dbReference type="GO" id="GO:0000155">
    <property type="term" value="F:phosphorelay sensor kinase activity"/>
    <property type="evidence" value="ECO:0007669"/>
    <property type="project" value="InterPro"/>
</dbReference>
<dbReference type="SMART" id="SM00260">
    <property type="entry name" value="CheW"/>
    <property type="match status" value="1"/>
</dbReference>
<dbReference type="EMBL" id="CP008887">
    <property type="protein sequence ID" value="AIU70934.1"/>
    <property type="molecule type" value="Genomic_DNA"/>
</dbReference>
<dbReference type="SUPFAM" id="SSF47384">
    <property type="entry name" value="Homodimeric domain of signal transducing histidine kinase"/>
    <property type="match status" value="1"/>
</dbReference>
<dbReference type="EC" id="2.7.13.3" evidence="2"/>
<dbReference type="SUPFAM" id="SSF55052">
    <property type="entry name" value="CheY-binding domain of CheA"/>
    <property type="match status" value="2"/>
</dbReference>
<dbReference type="InterPro" id="IPR003594">
    <property type="entry name" value="HATPase_dom"/>
</dbReference>
<evidence type="ECO:0000256" key="9">
    <source>
        <dbReference type="ARBA" id="ARBA00022840"/>
    </source>
</evidence>
<evidence type="ECO:0000256" key="7">
    <source>
        <dbReference type="ARBA" id="ARBA00022741"/>
    </source>
</evidence>
<dbReference type="Gene3D" id="3.30.565.10">
    <property type="entry name" value="Histidine kinase-like ATPase, C-terminal domain"/>
    <property type="match status" value="1"/>
</dbReference>
<dbReference type="InterPro" id="IPR008207">
    <property type="entry name" value="Sig_transdc_His_kin_Hpt_dom"/>
</dbReference>
<dbReference type="Pfam" id="PF07194">
    <property type="entry name" value="P2"/>
    <property type="match status" value="2"/>
</dbReference>
<dbReference type="Gene3D" id="2.30.30.40">
    <property type="entry name" value="SH3 Domains"/>
    <property type="match status" value="1"/>
</dbReference>
<accession>A0A097QWR1</accession>
<keyword evidence="4" id="KW-0145">Chemotaxis</keyword>
<dbReference type="InterPro" id="IPR004105">
    <property type="entry name" value="CheA-like_dim"/>
</dbReference>
<dbReference type="FunFam" id="3.30.565.10:FF:000016">
    <property type="entry name" value="Chemotaxis protein CheA, putative"/>
    <property type="match status" value="1"/>
</dbReference>
<dbReference type="Pfam" id="PF02518">
    <property type="entry name" value="HATPase_c"/>
    <property type="match status" value="1"/>
</dbReference>
<evidence type="ECO:0000313" key="17">
    <source>
        <dbReference type="Proteomes" id="UP000029980"/>
    </source>
</evidence>
<dbReference type="InterPro" id="IPR036061">
    <property type="entry name" value="CheW-like_dom_sf"/>
</dbReference>
<evidence type="ECO:0000256" key="4">
    <source>
        <dbReference type="ARBA" id="ARBA00022500"/>
    </source>
</evidence>
<organism evidence="16 17">
    <name type="scientific">Thermococcus eurythermalis</name>
    <dbReference type="NCBI Taxonomy" id="1505907"/>
    <lineage>
        <taxon>Archaea</taxon>
        <taxon>Methanobacteriati</taxon>
        <taxon>Methanobacteriota</taxon>
        <taxon>Thermococci</taxon>
        <taxon>Thermococcales</taxon>
        <taxon>Thermococcaceae</taxon>
        <taxon>Thermococcus</taxon>
    </lineage>
</organism>
<dbReference type="STRING" id="1505907.TEU_11690"/>
<dbReference type="Gene3D" id="1.10.287.560">
    <property type="entry name" value="Histidine kinase CheA-like, homodimeric domain"/>
    <property type="match status" value="1"/>
</dbReference>
<keyword evidence="17" id="KW-1185">Reference proteome</keyword>
<evidence type="ECO:0000259" key="14">
    <source>
        <dbReference type="PROSITE" id="PS50851"/>
    </source>
</evidence>
<evidence type="ECO:0000256" key="3">
    <source>
        <dbReference type="ARBA" id="ARBA00021495"/>
    </source>
</evidence>
<feature type="domain" description="CheW-like" evidence="14">
    <location>
        <begin position="654"/>
        <end position="786"/>
    </location>
</feature>
<evidence type="ECO:0000313" key="16">
    <source>
        <dbReference type="EMBL" id="AIU70934.1"/>
    </source>
</evidence>
<sequence>MVAVEDISQYLDEFLADARDRIDSLSNAILTLEKIVKEGGSEEEKKAMIDQIFRDAHTLKGTAATMGFMKLSEVAHKMENLFDLVRSGKIEPTPELIDVLLEFLDIIEAMVDNIEETGEEGDFDVDSLFEKAQKFFDQAGAGGGKKEEEKAEKEEKAPEEGEAEGAEAPETPPAGNRYLVKVYFEKGAPLRGVRAFLILSDLEELGIVLETNPERKIIEDGKADVDVLEFVIETEEDPEKIKTVVSRHPEVEKVEIQTLGGKTVASGEGEKGEGGEKRYEVTVYLQKDAPLKGVRSYLVLQDLQKVGIIEKTEPNEIEIQNGELIDGYYFRVILRTNLKKEDIAKIVTKHPDVESADVREIGEEAPAQAQPKPEKKEEKKETKAEKKEKKTAKGPIKTPKVKISKIIKVDVSHLDRLMNLVGELVITKGRLEQIAERLGDRELLETLSTLSRLLTELQDEIMEMRLTPVAEVFNKFPRMVRELARKMGKEVEFIVEGADIEVDRTILDKLGDVLVHLLRNAIDHGIEPPEERVKLGKPRAGRVELIAKRERSHVEIIVRDDGRGIDPEKVKKKAIEKGLITPDRAAEMSDEEAINLIFLPGFSTKEQVTDVSGRGVGMDVVKEVVKSLNGTISVKSEVGKGTTFILKLPVSMAIIQALLIKVQDEVYAVPINNILESIEIKRENLKSIGGKEVIVLRGEIIPVIMLHELFGLPVPELNEFPALVVDLGAQKVAIGVDELLHKKDIVIKSLGKLLSHISGFAGATILGDGSVVLIIEINGLLGGESGGI</sequence>
<dbReference type="Pfam" id="PF01627">
    <property type="entry name" value="Hpt"/>
    <property type="match status" value="1"/>
</dbReference>
<feature type="compositionally biased region" description="Basic and acidic residues" evidence="12">
    <location>
        <begin position="372"/>
        <end position="388"/>
    </location>
</feature>
<feature type="region of interest" description="Disordered" evidence="12">
    <location>
        <begin position="357"/>
        <end position="396"/>
    </location>
</feature>
<dbReference type="Proteomes" id="UP000029980">
    <property type="component" value="Chromosome"/>
</dbReference>
<dbReference type="HOGENOM" id="CLU_000650_3_6_2"/>
<dbReference type="SUPFAM" id="SSF47226">
    <property type="entry name" value="Histidine-containing phosphotransfer domain, HPT domain"/>
    <property type="match status" value="1"/>
</dbReference>
<dbReference type="PANTHER" id="PTHR43395">
    <property type="entry name" value="SENSOR HISTIDINE KINASE CHEA"/>
    <property type="match status" value="1"/>
</dbReference>
<dbReference type="Gene3D" id="1.20.120.160">
    <property type="entry name" value="HPT domain"/>
    <property type="match status" value="1"/>
</dbReference>
<dbReference type="InterPro" id="IPR036890">
    <property type="entry name" value="HATPase_C_sf"/>
</dbReference>
<name>A0A097QWR1_9EURY</name>
<evidence type="ECO:0000256" key="10">
    <source>
        <dbReference type="ARBA" id="ARBA00023012"/>
    </source>
</evidence>
<evidence type="ECO:0000256" key="5">
    <source>
        <dbReference type="ARBA" id="ARBA00022553"/>
    </source>
</evidence>
<dbReference type="CDD" id="cd16916">
    <property type="entry name" value="HATPase_CheA-like"/>
    <property type="match status" value="1"/>
</dbReference>
<dbReference type="SMART" id="SM00073">
    <property type="entry name" value="HPT"/>
    <property type="match status" value="1"/>
</dbReference>
<evidence type="ECO:0000256" key="8">
    <source>
        <dbReference type="ARBA" id="ARBA00022777"/>
    </source>
</evidence>
<dbReference type="GO" id="GO:0005737">
    <property type="term" value="C:cytoplasm"/>
    <property type="evidence" value="ECO:0007669"/>
    <property type="project" value="InterPro"/>
</dbReference>
<dbReference type="SUPFAM" id="SSF55874">
    <property type="entry name" value="ATPase domain of HSP90 chaperone/DNA topoisomerase II/histidine kinase"/>
    <property type="match status" value="1"/>
</dbReference>
<feature type="compositionally biased region" description="Basic and acidic residues" evidence="12">
    <location>
        <begin position="144"/>
        <end position="159"/>
    </location>
</feature>
<dbReference type="Gene3D" id="3.30.70.1110">
    <property type="entry name" value="Histidine kinase CheA-like, P2 response regulator-binding domain"/>
    <property type="match status" value="2"/>
</dbReference>
<dbReference type="InterPro" id="IPR037052">
    <property type="entry name" value="CheA-like_P2_sf"/>
</dbReference>
<dbReference type="SUPFAM" id="SSF50341">
    <property type="entry name" value="CheW-like"/>
    <property type="match status" value="1"/>
</dbReference>
<dbReference type="InterPro" id="IPR035891">
    <property type="entry name" value="CheY-binding_CheA"/>
</dbReference>
<feature type="modified residue" description="Phosphohistidine" evidence="11">
    <location>
        <position position="57"/>
    </location>
</feature>
<comment type="catalytic activity">
    <reaction evidence="1">
        <text>ATP + protein L-histidine = ADP + protein N-phospho-L-histidine.</text>
        <dbReference type="EC" id="2.7.13.3"/>
    </reaction>
</comment>
<dbReference type="PROSITE" id="PS50894">
    <property type="entry name" value="HPT"/>
    <property type="match status" value="1"/>
</dbReference>
<dbReference type="PROSITE" id="PS50851">
    <property type="entry name" value="CHEW"/>
    <property type="match status" value="1"/>
</dbReference>
<dbReference type="InterPro" id="IPR005467">
    <property type="entry name" value="His_kinase_dom"/>
</dbReference>
<dbReference type="SMART" id="SM01231">
    <property type="entry name" value="H-kinase_dim"/>
    <property type="match status" value="1"/>
</dbReference>
<dbReference type="InterPro" id="IPR004358">
    <property type="entry name" value="Sig_transdc_His_kin-like_C"/>
</dbReference>
<evidence type="ECO:0000256" key="6">
    <source>
        <dbReference type="ARBA" id="ARBA00022679"/>
    </source>
</evidence>
<evidence type="ECO:0000259" key="13">
    <source>
        <dbReference type="PROSITE" id="PS50109"/>
    </source>
</evidence>
<keyword evidence="10" id="KW-0902">Two-component regulatory system</keyword>
<keyword evidence="8 16" id="KW-0418">Kinase</keyword>
<evidence type="ECO:0000256" key="1">
    <source>
        <dbReference type="ARBA" id="ARBA00000085"/>
    </source>
</evidence>
<proteinExistence type="predicted"/>
<keyword evidence="9" id="KW-0067">ATP-binding</keyword>
<dbReference type="PANTHER" id="PTHR43395:SF1">
    <property type="entry name" value="CHEMOTAXIS PROTEIN CHEA"/>
    <property type="match status" value="1"/>
</dbReference>
<dbReference type="InterPro" id="IPR002545">
    <property type="entry name" value="CheW-lke_dom"/>
</dbReference>
<dbReference type="PROSITE" id="PS50109">
    <property type="entry name" value="HIS_KIN"/>
    <property type="match status" value="1"/>
</dbReference>
<dbReference type="Pfam" id="PF01584">
    <property type="entry name" value="CheW"/>
    <property type="match status" value="1"/>
</dbReference>
<feature type="domain" description="HPt" evidence="15">
    <location>
        <begin position="3"/>
        <end position="114"/>
    </location>
</feature>
<evidence type="ECO:0000259" key="15">
    <source>
        <dbReference type="PROSITE" id="PS50894"/>
    </source>
</evidence>
<dbReference type="SMART" id="SM00387">
    <property type="entry name" value="HATPase_c"/>
    <property type="match status" value="1"/>
</dbReference>
<dbReference type="CDD" id="cd00731">
    <property type="entry name" value="CheA_reg"/>
    <property type="match status" value="1"/>
</dbReference>
<dbReference type="InterPro" id="IPR036097">
    <property type="entry name" value="HisK_dim/P_sf"/>
</dbReference>